<dbReference type="EMBL" id="CP054143">
    <property type="protein sequence ID" value="QKJ66253.1"/>
    <property type="molecule type" value="Genomic_DNA"/>
</dbReference>
<gene>
    <name evidence="3" type="ORF">HQN60_05715</name>
</gene>
<reference evidence="3 4" key="1">
    <citation type="submission" date="2020-05" db="EMBL/GenBank/DDBJ databases">
        <title>Complete genome sequence of Deefgea sp. D17.</title>
        <authorList>
            <person name="Bae J.-W."/>
            <person name="Han J.E."/>
        </authorList>
    </citation>
    <scope>NUCLEOTIDE SEQUENCE [LARGE SCALE GENOMIC DNA]</scope>
    <source>
        <strain evidence="3 4">D17</strain>
    </source>
</reference>
<evidence type="ECO:0000256" key="1">
    <source>
        <dbReference type="PIRSR" id="PIRSR016487-1"/>
    </source>
</evidence>
<dbReference type="InterPro" id="IPR023577">
    <property type="entry name" value="CYTH_domain"/>
</dbReference>
<protein>
    <submittedName>
        <fullName evidence="3">CYTH domain-containing protein</fullName>
    </submittedName>
</protein>
<evidence type="ECO:0000313" key="4">
    <source>
        <dbReference type="Proteomes" id="UP000504844"/>
    </source>
</evidence>
<dbReference type="RefSeq" id="WP_173532757.1">
    <property type="nucleotide sequence ID" value="NZ_CP054143.1"/>
</dbReference>
<dbReference type="SUPFAM" id="SSF55154">
    <property type="entry name" value="CYTH-like phosphatases"/>
    <property type="match status" value="1"/>
</dbReference>
<dbReference type="SMART" id="SM01118">
    <property type="entry name" value="CYTH"/>
    <property type="match status" value="1"/>
</dbReference>
<sequence length="154" mass="17492">MAVEIERKFLLKNDAWRSEVHRSTRIAQGYLCTDPERTVRVRVKGDAAFLTIKGKNSGISRSEFEYEIPLADAVELLKLCPQVLDKTRHLLSIESHTFEIDEFHGENAGLIVAELELASETSTYPQPEWLGAEVSGDARYYNSALSITPFSRWF</sequence>
<proteinExistence type="predicted"/>
<dbReference type="Pfam" id="PF01928">
    <property type="entry name" value="CYTH"/>
    <property type="match status" value="1"/>
</dbReference>
<dbReference type="Proteomes" id="UP000504844">
    <property type="component" value="Chromosome"/>
</dbReference>
<dbReference type="PIRSF" id="PIRSF016487">
    <property type="entry name" value="CYTH_UCP016487"/>
    <property type="match status" value="1"/>
</dbReference>
<keyword evidence="4" id="KW-1185">Reference proteome</keyword>
<dbReference type="Gene3D" id="2.40.320.10">
    <property type="entry name" value="Hypothetical Protein Pfu-838710-001"/>
    <property type="match status" value="1"/>
</dbReference>
<accession>A0A6M8SMB8</accession>
<dbReference type="InterPro" id="IPR033469">
    <property type="entry name" value="CYTH-like_dom_sf"/>
</dbReference>
<dbReference type="AlphaFoldDB" id="A0A6M8SMB8"/>
<name>A0A6M8SMB8_9NEIS</name>
<feature type="domain" description="CYTH" evidence="2">
    <location>
        <begin position="2"/>
        <end position="147"/>
    </location>
</feature>
<dbReference type="CDD" id="cd07891">
    <property type="entry name" value="CYTH-like_CthTTM-like_1"/>
    <property type="match status" value="1"/>
</dbReference>
<dbReference type="InterPro" id="IPR012042">
    <property type="entry name" value="NeuTTM/CthTTM-like"/>
</dbReference>
<evidence type="ECO:0000259" key="2">
    <source>
        <dbReference type="PROSITE" id="PS51707"/>
    </source>
</evidence>
<dbReference type="PANTHER" id="PTHR40114">
    <property type="entry name" value="SLR0698 PROTEIN"/>
    <property type="match status" value="1"/>
</dbReference>
<dbReference type="PROSITE" id="PS51707">
    <property type="entry name" value="CYTH"/>
    <property type="match status" value="1"/>
</dbReference>
<dbReference type="KEGG" id="dee:HQN60_05715"/>
<feature type="active site" description="Proton acceptor" evidence="1">
    <location>
        <position position="30"/>
    </location>
</feature>
<evidence type="ECO:0000313" key="3">
    <source>
        <dbReference type="EMBL" id="QKJ66253.1"/>
    </source>
</evidence>
<organism evidence="3 4">
    <name type="scientific">Deefgea piscis</name>
    <dbReference type="NCBI Taxonomy" id="2739061"/>
    <lineage>
        <taxon>Bacteria</taxon>
        <taxon>Pseudomonadati</taxon>
        <taxon>Pseudomonadota</taxon>
        <taxon>Betaproteobacteria</taxon>
        <taxon>Neisseriales</taxon>
        <taxon>Chitinibacteraceae</taxon>
        <taxon>Deefgea</taxon>
    </lineage>
</organism>
<dbReference type="PANTHER" id="PTHR40114:SF1">
    <property type="entry name" value="SLR0698 PROTEIN"/>
    <property type="match status" value="1"/>
</dbReference>